<feature type="transmembrane region" description="Helical" evidence="6">
    <location>
        <begin position="229"/>
        <end position="252"/>
    </location>
</feature>
<dbReference type="EMBL" id="CP165728">
    <property type="protein sequence ID" value="XDV69393.1"/>
    <property type="molecule type" value="Genomic_DNA"/>
</dbReference>
<feature type="transmembrane region" description="Helical" evidence="6">
    <location>
        <begin position="343"/>
        <end position="363"/>
    </location>
</feature>
<keyword evidence="4 6" id="KW-1133">Transmembrane helix</keyword>
<keyword evidence="8" id="KW-0614">Plasmid</keyword>
<name>A0AB39YHH0_9ACTN</name>
<feature type="transmembrane region" description="Helical" evidence="6">
    <location>
        <begin position="180"/>
        <end position="204"/>
    </location>
</feature>
<evidence type="ECO:0000256" key="5">
    <source>
        <dbReference type="ARBA" id="ARBA00023136"/>
    </source>
</evidence>
<accession>A0AB39YHH0</accession>
<dbReference type="GO" id="GO:0005886">
    <property type="term" value="C:plasma membrane"/>
    <property type="evidence" value="ECO:0007669"/>
    <property type="project" value="UniProtKB-SubCell"/>
</dbReference>
<feature type="transmembrane region" description="Helical" evidence="6">
    <location>
        <begin position="272"/>
        <end position="290"/>
    </location>
</feature>
<feature type="domain" description="ABC3 transporter permease C-terminal" evidence="7">
    <location>
        <begin position="138"/>
        <end position="249"/>
    </location>
</feature>
<evidence type="ECO:0000256" key="4">
    <source>
        <dbReference type="ARBA" id="ARBA00022989"/>
    </source>
</evidence>
<keyword evidence="3 6" id="KW-0812">Transmembrane</keyword>
<feature type="transmembrane region" description="Helical" evidence="6">
    <location>
        <begin position="296"/>
        <end position="322"/>
    </location>
</feature>
<keyword evidence="5 6" id="KW-0472">Membrane</keyword>
<evidence type="ECO:0000259" key="7">
    <source>
        <dbReference type="Pfam" id="PF02687"/>
    </source>
</evidence>
<dbReference type="RefSeq" id="WP_369780567.1">
    <property type="nucleotide sequence ID" value="NZ_CP165728.1"/>
</dbReference>
<evidence type="ECO:0000256" key="6">
    <source>
        <dbReference type="SAM" id="Phobius"/>
    </source>
</evidence>
<protein>
    <submittedName>
        <fullName evidence="8">FtsX-like permease family protein</fullName>
    </submittedName>
</protein>
<evidence type="ECO:0000256" key="2">
    <source>
        <dbReference type="ARBA" id="ARBA00022475"/>
    </source>
</evidence>
<dbReference type="Pfam" id="PF02687">
    <property type="entry name" value="FtsX"/>
    <property type="match status" value="1"/>
</dbReference>
<comment type="subcellular location">
    <subcellularLocation>
        <location evidence="1">Cell membrane</location>
        <topology evidence="1">Multi-pass membrane protein</topology>
    </subcellularLocation>
</comment>
<reference evidence="8" key="1">
    <citation type="submission" date="2024-08" db="EMBL/GenBank/DDBJ databases">
        <authorList>
            <person name="Yu S.T."/>
        </authorList>
    </citation>
    <scope>NUCLEOTIDE SEQUENCE</scope>
    <source>
        <strain evidence="8">R33</strain>
        <plasmid evidence="8">unnamed1</plasmid>
    </source>
</reference>
<feature type="transmembrane region" description="Helical" evidence="6">
    <location>
        <begin position="623"/>
        <end position="650"/>
    </location>
</feature>
<feature type="transmembrane region" description="Helical" evidence="6">
    <location>
        <begin position="584"/>
        <end position="611"/>
    </location>
</feature>
<keyword evidence="2" id="KW-1003">Cell membrane</keyword>
<gene>
    <name evidence="8" type="ORF">AB5J51_41445</name>
</gene>
<feature type="transmembrane region" description="Helical" evidence="6">
    <location>
        <begin position="540"/>
        <end position="564"/>
    </location>
</feature>
<feature type="transmembrane region" description="Helical" evidence="6">
    <location>
        <begin position="135"/>
        <end position="159"/>
    </location>
</feature>
<dbReference type="AlphaFoldDB" id="A0AB39YHH0"/>
<organism evidence="8">
    <name type="scientific">Streptomyces sp. R33</name>
    <dbReference type="NCBI Taxonomy" id="3238629"/>
    <lineage>
        <taxon>Bacteria</taxon>
        <taxon>Bacillati</taxon>
        <taxon>Actinomycetota</taxon>
        <taxon>Actinomycetes</taxon>
        <taxon>Kitasatosporales</taxon>
        <taxon>Streptomycetaceae</taxon>
        <taxon>Streptomyces</taxon>
    </lineage>
</organism>
<evidence type="ECO:0000256" key="3">
    <source>
        <dbReference type="ARBA" id="ARBA00022692"/>
    </source>
</evidence>
<evidence type="ECO:0000256" key="1">
    <source>
        <dbReference type="ARBA" id="ARBA00004651"/>
    </source>
</evidence>
<evidence type="ECO:0000313" key="8">
    <source>
        <dbReference type="EMBL" id="XDV69393.1"/>
    </source>
</evidence>
<dbReference type="InterPro" id="IPR003838">
    <property type="entry name" value="ABC3_permease_C"/>
</dbReference>
<sequence length="662" mass="69446">MAEQSQEAVALWLERPDYVDGQAISVIFLEPLQPDASPPPGLERWPEKGEAFLSPQAAKHAAGTLVSRYGTMGGTIGRTGLTEPNELLVYTRSPIEGIFGETSHRTRITGFGHPNSQFIDYFTVSHQFERPSGDLWILLLLFTVLPAAASLMVVVRGGAELRDRRISMLEALGASPAARLLVVTGEAAAPVLAGSLLAAAAAWATTLWDTALPFTRYTVSAGDVASLRIWMPLLILAAATLVLGISALRYAIPPKRTTTRPQQTRATPGRTVSVLSAIGSSLCLYGTWRADGPGRVVFFFGVILVLAVLPVLAGRLSGSLGAAIASHSLRRGDAAGLIAGRWLAARPVVLAVLSAAMIVGLGLTTLGQVVTSQLEGPEIVAKRLAGVNNRNAVLIKASGDPSRFDQLRQQLPGHPTALIYREGGRTTLSADCNSLAFFGTLTTCPTAVTELTGAIPTVETTPRTALAVLGLSPDMVSITTQRPNITDPANVSLVVFNTSGAIGADQIWDAAYRTLGFPMLDVPVESGMLGAQARSDYVKWVLDAALIGLLALVLAGIVGAASVFDDQARSLGPVASFRSDRNFYLRVALWNLSVPLAVVGAGAGVATYLLGQMLLSIGDGGELSAGLVAAGSLSIAIGGVIIAVICAEIATRRSRIWRPTND</sequence>
<proteinExistence type="predicted"/>
<geneLocation type="plasmid" evidence="8">
    <name>unnamed1</name>
</geneLocation>